<dbReference type="AlphaFoldDB" id="A0A0F9MVR1"/>
<sequence length="81" mass="10218">MIKYETRNLKERRKFHYLEIHKWIFRLVIYKMRHKYYFCTEISIGWQKKSKRKTFNISSLIKTVKEYLEWKYNLLKTGCCS</sequence>
<comment type="caution">
    <text evidence="1">The sequence shown here is derived from an EMBL/GenBank/DDBJ whole genome shotgun (WGS) entry which is preliminary data.</text>
</comment>
<protein>
    <submittedName>
        <fullName evidence="1">Uncharacterized protein</fullName>
    </submittedName>
</protein>
<proteinExistence type="predicted"/>
<accession>A0A0F9MVR1</accession>
<gene>
    <name evidence="1" type="ORF">LCGC14_1027150</name>
</gene>
<dbReference type="EMBL" id="LAZR01004142">
    <property type="protein sequence ID" value="KKN11375.1"/>
    <property type="molecule type" value="Genomic_DNA"/>
</dbReference>
<reference evidence="1" key="1">
    <citation type="journal article" date="2015" name="Nature">
        <title>Complex archaea that bridge the gap between prokaryotes and eukaryotes.</title>
        <authorList>
            <person name="Spang A."/>
            <person name="Saw J.H."/>
            <person name="Jorgensen S.L."/>
            <person name="Zaremba-Niedzwiedzka K."/>
            <person name="Martijn J."/>
            <person name="Lind A.E."/>
            <person name="van Eijk R."/>
            <person name="Schleper C."/>
            <person name="Guy L."/>
            <person name="Ettema T.J."/>
        </authorList>
    </citation>
    <scope>NUCLEOTIDE SEQUENCE</scope>
</reference>
<organism evidence="1">
    <name type="scientific">marine sediment metagenome</name>
    <dbReference type="NCBI Taxonomy" id="412755"/>
    <lineage>
        <taxon>unclassified sequences</taxon>
        <taxon>metagenomes</taxon>
        <taxon>ecological metagenomes</taxon>
    </lineage>
</organism>
<name>A0A0F9MVR1_9ZZZZ</name>
<evidence type="ECO:0000313" key="1">
    <source>
        <dbReference type="EMBL" id="KKN11375.1"/>
    </source>
</evidence>